<accession>A0A1F5EYD0</accession>
<evidence type="ECO:0000313" key="3">
    <source>
        <dbReference type="Proteomes" id="UP000177187"/>
    </source>
</evidence>
<name>A0A1F5EYD0_9BACT</name>
<proteinExistence type="predicted"/>
<evidence type="ECO:0000313" key="2">
    <source>
        <dbReference type="EMBL" id="OGD72296.1"/>
    </source>
</evidence>
<dbReference type="STRING" id="1817816.A2Y64_07490"/>
<comment type="caution">
    <text evidence="2">The sequence shown here is derived from an EMBL/GenBank/DDBJ whole genome shotgun (WGS) entry which is preliminary data.</text>
</comment>
<reference evidence="2 3" key="1">
    <citation type="journal article" date="2016" name="Nat. Commun.">
        <title>Thousands of microbial genomes shed light on interconnected biogeochemical processes in an aquifer system.</title>
        <authorList>
            <person name="Anantharaman K."/>
            <person name="Brown C.T."/>
            <person name="Hug L.A."/>
            <person name="Sharon I."/>
            <person name="Castelle C.J."/>
            <person name="Probst A.J."/>
            <person name="Thomas B.C."/>
            <person name="Singh A."/>
            <person name="Wilkins M.J."/>
            <person name="Karaoz U."/>
            <person name="Brodie E.L."/>
            <person name="Williams K.H."/>
            <person name="Hubbard S.S."/>
            <person name="Banfield J.F."/>
        </authorList>
    </citation>
    <scope>NUCLEOTIDE SEQUENCE [LARGE SCALE GENOMIC DNA]</scope>
</reference>
<gene>
    <name evidence="2" type="ORF">A2Y64_07490</name>
</gene>
<dbReference type="AlphaFoldDB" id="A0A1F5EYD0"/>
<sequence>MQTELVTSPENGARPFFFGRTLTAGKFWLSFTVEKGGRPDPRKERGVRKTRGSRAALPETADREVGLFNIPTGVLYC</sequence>
<dbReference type="Proteomes" id="UP000177187">
    <property type="component" value="Unassembled WGS sequence"/>
</dbReference>
<dbReference type="EMBL" id="MFAF01000126">
    <property type="protein sequence ID" value="OGD72296.1"/>
    <property type="molecule type" value="Genomic_DNA"/>
</dbReference>
<protein>
    <submittedName>
        <fullName evidence="2">Uncharacterized protein</fullName>
    </submittedName>
</protein>
<feature type="region of interest" description="Disordered" evidence="1">
    <location>
        <begin position="37"/>
        <end position="56"/>
    </location>
</feature>
<organism evidence="2 3">
    <name type="scientific">Candidatus Coatesbacteria bacterium RBG_13_66_14</name>
    <dbReference type="NCBI Taxonomy" id="1817816"/>
    <lineage>
        <taxon>Bacteria</taxon>
        <taxon>Candidatus Coatesiibacteriota</taxon>
    </lineage>
</organism>
<evidence type="ECO:0000256" key="1">
    <source>
        <dbReference type="SAM" id="MobiDB-lite"/>
    </source>
</evidence>